<reference evidence="4" key="1">
    <citation type="submission" date="2010-08" db="EMBL/GenBank/DDBJ databases">
        <title>Complete sequence of Fibrobacter succinogenes subsp. succinogenes S85.</title>
        <authorList>
            <person name="Durkin A.S."/>
            <person name="Nelson K.E."/>
            <person name="Morrison M."/>
            <person name="Forsberg C.W."/>
            <person name="Wilson D.B."/>
            <person name="Russell J.B."/>
            <person name="Cann I.K.O."/>
            <person name="Mackie R.I."/>
            <person name="White B.A."/>
        </authorList>
    </citation>
    <scope>NUCLEOTIDE SEQUENCE [LARGE SCALE GENOMIC DNA]</scope>
    <source>
        <strain evidence="4">ATCC 19169 / S85</strain>
    </source>
</reference>
<dbReference type="AlphaFoldDB" id="D9S4Q2"/>
<evidence type="ECO:0000313" key="3">
    <source>
        <dbReference type="EMBL" id="ADL26909.1"/>
    </source>
</evidence>
<evidence type="ECO:0000313" key="4">
    <source>
        <dbReference type="Proteomes" id="UP000000517"/>
    </source>
</evidence>
<dbReference type="Proteomes" id="UP000000517">
    <property type="component" value="Chromosome"/>
</dbReference>
<protein>
    <submittedName>
        <fullName evidence="3">Conserved domain protein</fullName>
    </submittedName>
</protein>
<evidence type="ECO:0000256" key="2">
    <source>
        <dbReference type="SAM" id="SignalP"/>
    </source>
</evidence>
<feature type="compositionally biased region" description="Polar residues" evidence="1">
    <location>
        <begin position="61"/>
        <end position="70"/>
    </location>
</feature>
<dbReference type="KEGG" id="fsc:FSU_2376"/>
<dbReference type="eggNOG" id="COG3170">
    <property type="taxonomic scope" value="Bacteria"/>
</dbReference>
<gene>
    <name evidence="3" type="ordered locus">FSU_2376</name>
</gene>
<organism evidence="3 4">
    <name type="scientific">Fibrobacter succinogenes (strain ATCC 19169 / S85)</name>
    <dbReference type="NCBI Taxonomy" id="59374"/>
    <lineage>
        <taxon>Bacteria</taxon>
        <taxon>Pseudomonadati</taxon>
        <taxon>Fibrobacterota</taxon>
        <taxon>Fibrobacteria</taxon>
        <taxon>Fibrobacterales</taxon>
        <taxon>Fibrobacteraceae</taxon>
        <taxon>Fibrobacter</taxon>
    </lineage>
</organism>
<feature type="region of interest" description="Disordered" evidence="1">
    <location>
        <begin position="53"/>
        <end position="89"/>
    </location>
</feature>
<evidence type="ECO:0000256" key="1">
    <source>
        <dbReference type="SAM" id="MobiDB-lite"/>
    </source>
</evidence>
<keyword evidence="2" id="KW-0732">Signal</keyword>
<feature type="signal peptide" evidence="2">
    <location>
        <begin position="1"/>
        <end position="25"/>
    </location>
</feature>
<feature type="compositionally biased region" description="Low complexity" evidence="1">
    <location>
        <begin position="71"/>
        <end position="80"/>
    </location>
</feature>
<feature type="chain" id="PRO_5005672400" evidence="2">
    <location>
        <begin position="26"/>
        <end position="326"/>
    </location>
</feature>
<dbReference type="Pfam" id="PF11306">
    <property type="entry name" value="DUF3108"/>
    <property type="match status" value="1"/>
</dbReference>
<dbReference type="STRING" id="59374.FSU_2376"/>
<dbReference type="InterPro" id="IPR021457">
    <property type="entry name" value="DUF3108"/>
</dbReference>
<dbReference type="HOGENOM" id="CLU_851925_0_0_0"/>
<sequence length="326" mass="36035">MGLMFYRALKSVLLFALTLSISSMAADSLASSSSAQSQSAATFESQSSSAAQSRVAEALANPQSSATLETPSQSIPSSSSAGTPAKPLSKWQTLPEVNAPWMKGERLEYELSWGFITAGYATLEVIPRKDGKVEFQTYATANKTVNKFYPVHDTVYTLVHKKGLMTDVFRKSLHEGTFHNKSLIRFNRDGKKAVLSDTVFKDPVKHYVKRSADTSVTIDGLEHSIMSAFYLVRTLPLKEGVTSRFSAVSGKKRYELKVVAHKRETIKTDLGTFKTVKVEPVLDGDGIFNSSGRIFIWFTDDEKRLPVLMECEIKLGSIKAELKKVK</sequence>
<dbReference type="PATRIC" id="fig|59374.8.peg.2287"/>
<name>D9S4Q2_FIBSS</name>
<dbReference type="EMBL" id="CP002158">
    <property type="protein sequence ID" value="ADL26909.1"/>
    <property type="molecule type" value="Genomic_DNA"/>
</dbReference>
<accession>D9S4Q2</accession>
<proteinExistence type="predicted"/>